<comment type="caution">
    <text evidence="4">The sequence shown here is derived from an EMBL/GenBank/DDBJ whole genome shotgun (WGS) entry which is preliminary data.</text>
</comment>
<feature type="signal peptide" evidence="2">
    <location>
        <begin position="1"/>
        <end position="21"/>
    </location>
</feature>
<feature type="non-terminal residue" evidence="4">
    <location>
        <position position="216"/>
    </location>
</feature>
<dbReference type="InterPro" id="IPR011250">
    <property type="entry name" value="OMP/PagP_B-barrel"/>
</dbReference>
<evidence type="ECO:0000256" key="1">
    <source>
        <dbReference type="ARBA" id="ARBA00022729"/>
    </source>
</evidence>
<dbReference type="Pfam" id="PF13505">
    <property type="entry name" value="OMP_b-brl"/>
    <property type="match status" value="1"/>
</dbReference>
<dbReference type="EMBL" id="JAMGBC010000002">
    <property type="protein sequence ID" value="MCL6679937.1"/>
    <property type="molecule type" value="Genomic_DNA"/>
</dbReference>
<dbReference type="Proteomes" id="UP001165343">
    <property type="component" value="Unassembled WGS sequence"/>
</dbReference>
<keyword evidence="1 2" id="KW-0732">Signal</keyword>
<accession>A0ABT0RI49</accession>
<evidence type="ECO:0000313" key="5">
    <source>
        <dbReference type="Proteomes" id="UP001165343"/>
    </source>
</evidence>
<dbReference type="Gene3D" id="2.40.160.20">
    <property type="match status" value="1"/>
</dbReference>
<dbReference type="SUPFAM" id="SSF56925">
    <property type="entry name" value="OMPA-like"/>
    <property type="match status" value="1"/>
</dbReference>
<evidence type="ECO:0000259" key="3">
    <source>
        <dbReference type="Pfam" id="PF13505"/>
    </source>
</evidence>
<organism evidence="4 5">
    <name type="scientific">Sphingomonas anseongensis</name>
    <dbReference type="NCBI Taxonomy" id="2908207"/>
    <lineage>
        <taxon>Bacteria</taxon>
        <taxon>Pseudomonadati</taxon>
        <taxon>Pseudomonadota</taxon>
        <taxon>Alphaproteobacteria</taxon>
        <taxon>Sphingomonadales</taxon>
        <taxon>Sphingomonadaceae</taxon>
        <taxon>Sphingomonas</taxon>
    </lineage>
</organism>
<feature type="domain" description="Outer membrane protein beta-barrel" evidence="3">
    <location>
        <begin position="7"/>
        <end position="200"/>
    </location>
</feature>
<feature type="chain" id="PRO_5045136075" evidence="2">
    <location>
        <begin position="22"/>
        <end position="216"/>
    </location>
</feature>
<evidence type="ECO:0000256" key="2">
    <source>
        <dbReference type="SAM" id="SignalP"/>
    </source>
</evidence>
<evidence type="ECO:0000313" key="4">
    <source>
        <dbReference type="EMBL" id="MCL6679937.1"/>
    </source>
</evidence>
<name>A0ABT0RI49_9SPHN</name>
<gene>
    <name evidence="4" type="ORF">LZ519_11515</name>
</gene>
<dbReference type="RefSeq" id="WP_249868931.1">
    <property type="nucleotide sequence ID" value="NZ_JAMGBC010000002.1"/>
</dbReference>
<proteinExistence type="predicted"/>
<dbReference type="InterPro" id="IPR027385">
    <property type="entry name" value="Beta-barrel_OMP"/>
</dbReference>
<protein>
    <submittedName>
        <fullName evidence="4">Outer membrane beta-barrel protein</fullName>
    </submittedName>
</protein>
<sequence>MRKLVLALALASTSFAAPALARDGTFYAGLEGGVMLVEDSGFDYTDGVVGTINNAYTLDHKPGWDIDAIAGYDFGMIRVEGELGYKRASVDEVEVASGIAPPAGFGSHFNADGHSTAWSVMLNALLDFGDENGWSGYVGPGIGAAHVTEDFDIPAIDKFFDGSRGRIAWQVVAGVRTAITPNIDLGLKYRFFNVPNLKYHVDASDNPVGIPFNIDG</sequence>
<keyword evidence="5" id="KW-1185">Reference proteome</keyword>
<reference evidence="4" key="1">
    <citation type="submission" date="2022-05" db="EMBL/GenBank/DDBJ databases">
        <authorList>
            <person name="Jo J.-H."/>
            <person name="Im W.-T."/>
        </authorList>
    </citation>
    <scope>NUCLEOTIDE SEQUENCE</scope>
    <source>
        <strain evidence="4">RG327</strain>
    </source>
</reference>